<feature type="region of interest" description="Disordered" evidence="1">
    <location>
        <begin position="74"/>
        <end position="112"/>
    </location>
</feature>
<dbReference type="AlphaFoldDB" id="A0A6J6URS8"/>
<protein>
    <submittedName>
        <fullName evidence="2">Unannotated protein</fullName>
    </submittedName>
</protein>
<name>A0A6J6URS8_9ZZZZ</name>
<evidence type="ECO:0000256" key="1">
    <source>
        <dbReference type="SAM" id="MobiDB-lite"/>
    </source>
</evidence>
<evidence type="ECO:0000313" key="2">
    <source>
        <dbReference type="EMBL" id="CAB4762611.1"/>
    </source>
</evidence>
<accession>A0A6J6URS8</accession>
<sequence length="218" mass="24586">MSHPAPCQTPTRQHGRAGWGLTHSCEGQHEVRHRIARRLPRHRRACCGVQAAGLCRCVHARSQPRRLLPVVRGRPKRRRARPVPQRRDRVPAVPDARGIPILGPSTAHRRPLHARARQSDPTAHREALQRFVAQAGGPAPRVRRRDQGDLRVLPRGGPARLSGRVLHLHVDDAYFPPGAAFARWFRLAAPHLDGRPRSPHDLRRGADRRWGDRAPVQQ</sequence>
<gene>
    <name evidence="2" type="ORF">UFOPK2754_02516</name>
</gene>
<reference evidence="2" key="1">
    <citation type="submission" date="2020-05" db="EMBL/GenBank/DDBJ databases">
        <authorList>
            <person name="Chiriac C."/>
            <person name="Salcher M."/>
            <person name="Ghai R."/>
            <person name="Kavagutti S V."/>
        </authorList>
    </citation>
    <scope>NUCLEOTIDE SEQUENCE</scope>
</reference>
<organism evidence="2">
    <name type="scientific">freshwater metagenome</name>
    <dbReference type="NCBI Taxonomy" id="449393"/>
    <lineage>
        <taxon>unclassified sequences</taxon>
        <taxon>metagenomes</taxon>
        <taxon>ecological metagenomes</taxon>
    </lineage>
</organism>
<feature type="compositionally biased region" description="Basic and acidic residues" evidence="1">
    <location>
        <begin position="192"/>
        <end position="212"/>
    </location>
</feature>
<dbReference type="EMBL" id="CAEZYR010000116">
    <property type="protein sequence ID" value="CAB4762611.1"/>
    <property type="molecule type" value="Genomic_DNA"/>
</dbReference>
<proteinExistence type="predicted"/>
<feature type="region of interest" description="Disordered" evidence="1">
    <location>
        <begin position="192"/>
        <end position="218"/>
    </location>
</feature>
<feature type="region of interest" description="Disordered" evidence="1">
    <location>
        <begin position="135"/>
        <end position="158"/>
    </location>
</feature>